<organism evidence="2 3">
    <name type="scientific">Haloactinomyces albus</name>
    <dbReference type="NCBI Taxonomy" id="1352928"/>
    <lineage>
        <taxon>Bacteria</taxon>
        <taxon>Bacillati</taxon>
        <taxon>Actinomycetota</taxon>
        <taxon>Actinomycetes</taxon>
        <taxon>Actinopolysporales</taxon>
        <taxon>Actinopolysporaceae</taxon>
        <taxon>Haloactinomyces</taxon>
    </lineage>
</organism>
<proteinExistence type="predicted"/>
<protein>
    <submittedName>
        <fullName evidence="2">Uncharacterized protein</fullName>
    </submittedName>
</protein>
<reference evidence="2" key="1">
    <citation type="submission" date="2023-07" db="EMBL/GenBank/DDBJ databases">
        <title>Sequencing the genomes of 1000 actinobacteria strains.</title>
        <authorList>
            <person name="Klenk H.-P."/>
        </authorList>
    </citation>
    <scope>NUCLEOTIDE SEQUENCE</scope>
    <source>
        <strain evidence="2">DSM 45977</strain>
    </source>
</reference>
<keyword evidence="3" id="KW-1185">Reference proteome</keyword>
<sequence length="82" mass="9013">MVRHRRDDTHVEPVAEVDPADEAEHTALETPMPGEADPVDATEQAEPLALDDELRAEPPACRPTRPRMPSNHSCGLPNQDLP</sequence>
<dbReference type="AlphaFoldDB" id="A0AAE4CS99"/>
<evidence type="ECO:0000313" key="3">
    <source>
        <dbReference type="Proteomes" id="UP001180845"/>
    </source>
</evidence>
<dbReference type="RefSeq" id="WP_310278586.1">
    <property type="nucleotide sequence ID" value="NZ_JAVDXW010000002.1"/>
</dbReference>
<feature type="compositionally biased region" description="Basic and acidic residues" evidence="1">
    <location>
        <begin position="1"/>
        <end position="13"/>
    </location>
</feature>
<evidence type="ECO:0000256" key="1">
    <source>
        <dbReference type="SAM" id="MobiDB-lite"/>
    </source>
</evidence>
<accession>A0AAE4CS99</accession>
<comment type="caution">
    <text evidence="2">The sequence shown here is derived from an EMBL/GenBank/DDBJ whole genome shotgun (WGS) entry which is preliminary data.</text>
</comment>
<name>A0AAE4CS99_9ACTN</name>
<dbReference type="EMBL" id="JAVDXW010000002">
    <property type="protein sequence ID" value="MDR7304468.1"/>
    <property type="molecule type" value="Genomic_DNA"/>
</dbReference>
<dbReference type="Proteomes" id="UP001180845">
    <property type="component" value="Unassembled WGS sequence"/>
</dbReference>
<feature type="region of interest" description="Disordered" evidence="1">
    <location>
        <begin position="1"/>
        <end position="82"/>
    </location>
</feature>
<gene>
    <name evidence="2" type="ORF">JOF55_004712</name>
</gene>
<evidence type="ECO:0000313" key="2">
    <source>
        <dbReference type="EMBL" id="MDR7304468.1"/>
    </source>
</evidence>